<evidence type="ECO:0000313" key="12">
    <source>
        <dbReference type="EMBL" id="KGA14846.1"/>
    </source>
</evidence>
<keyword evidence="6" id="KW-0479">Metal-binding</keyword>
<reference evidence="12" key="1">
    <citation type="submission" date="2014-05" db="EMBL/GenBank/DDBJ databases">
        <title>Key roles for freshwater Actinobacteria revealed by deep metagenomic sequencing.</title>
        <authorList>
            <person name="Ghai R."/>
            <person name="Mizuno C.M."/>
            <person name="Picazo A."/>
            <person name="Camacho A."/>
            <person name="Rodriguez-Valera F."/>
        </authorList>
    </citation>
    <scope>NUCLEOTIDE SEQUENCE</scope>
</reference>
<keyword evidence="7" id="KW-0378">Hydrolase</keyword>
<gene>
    <name evidence="12" type="ORF">GM50_18785</name>
</gene>
<proteinExistence type="inferred from homology"/>
<dbReference type="GO" id="GO:0000287">
    <property type="term" value="F:magnesium ion binding"/>
    <property type="evidence" value="ECO:0007669"/>
    <property type="project" value="TreeGrafter"/>
</dbReference>
<comment type="similarity">
    <text evidence="3">Belongs to the HAD-like hydrolase superfamily. SerB family.</text>
</comment>
<evidence type="ECO:0000256" key="5">
    <source>
        <dbReference type="ARBA" id="ARBA00022605"/>
    </source>
</evidence>
<dbReference type="InterPro" id="IPR002912">
    <property type="entry name" value="ACT_dom"/>
</dbReference>
<dbReference type="Pfam" id="PF12710">
    <property type="entry name" value="HAD"/>
    <property type="match status" value="1"/>
</dbReference>
<accession>A0A094QK74</accession>
<evidence type="ECO:0000256" key="1">
    <source>
        <dbReference type="ARBA" id="ARBA00001946"/>
    </source>
</evidence>
<dbReference type="AlphaFoldDB" id="A0A094QK74"/>
<comment type="caution">
    <text evidence="12">The sequence shown here is derived from an EMBL/GenBank/DDBJ whole genome shotgun (WGS) entry which is preliminary data.</text>
</comment>
<dbReference type="PROSITE" id="PS51671">
    <property type="entry name" value="ACT"/>
    <property type="match status" value="1"/>
</dbReference>
<dbReference type="SFLD" id="SFLDG01136">
    <property type="entry name" value="C1.6:_Phosphoserine_Phosphatas"/>
    <property type="match status" value="1"/>
</dbReference>
<evidence type="ECO:0000256" key="10">
    <source>
        <dbReference type="ARBA" id="ARBA00031693"/>
    </source>
</evidence>
<feature type="domain" description="ACT" evidence="11">
    <location>
        <begin position="14"/>
        <end position="86"/>
    </location>
</feature>
<comment type="cofactor">
    <cofactor evidence="1">
        <name>Mg(2+)</name>
        <dbReference type="ChEBI" id="CHEBI:18420"/>
    </cofactor>
</comment>
<dbReference type="GO" id="GO:0006564">
    <property type="term" value="P:L-serine biosynthetic process"/>
    <property type="evidence" value="ECO:0007669"/>
    <property type="project" value="UniProtKB-KW"/>
</dbReference>
<comment type="pathway">
    <text evidence="2">Amino-acid biosynthesis; L-serine biosynthesis; L-serine from 3-phospho-D-glycerate: step 3/3.</text>
</comment>
<dbReference type="SFLD" id="SFLDS00003">
    <property type="entry name" value="Haloacid_Dehalogenase"/>
    <property type="match status" value="1"/>
</dbReference>
<dbReference type="EMBL" id="JNSK01000115">
    <property type="protein sequence ID" value="KGA14846.1"/>
    <property type="molecule type" value="Genomic_DNA"/>
</dbReference>
<dbReference type="PANTHER" id="PTHR43344:SF2">
    <property type="entry name" value="PHOSPHOSERINE PHOSPHATASE"/>
    <property type="match status" value="1"/>
</dbReference>
<evidence type="ECO:0000256" key="4">
    <source>
        <dbReference type="ARBA" id="ARBA00012640"/>
    </source>
</evidence>
<dbReference type="SFLD" id="SFLDF00029">
    <property type="entry name" value="phosphoserine_phosphatase"/>
    <property type="match status" value="1"/>
</dbReference>
<dbReference type="SFLD" id="SFLDG01137">
    <property type="entry name" value="C1.6.1:_Phosphoserine_Phosphat"/>
    <property type="match status" value="1"/>
</dbReference>
<dbReference type="Gene3D" id="3.30.70.260">
    <property type="match status" value="2"/>
</dbReference>
<dbReference type="InterPro" id="IPR049148">
    <property type="entry name" value="PSP_ACT"/>
</dbReference>
<dbReference type="SUPFAM" id="SSF56784">
    <property type="entry name" value="HAD-like"/>
    <property type="match status" value="1"/>
</dbReference>
<organism evidence="12">
    <name type="scientific">freshwater metagenome</name>
    <dbReference type="NCBI Taxonomy" id="449393"/>
    <lineage>
        <taxon>unclassified sequences</taxon>
        <taxon>metagenomes</taxon>
        <taxon>ecological metagenomes</taxon>
    </lineage>
</organism>
<dbReference type="InterPro" id="IPR050582">
    <property type="entry name" value="HAD-like_SerB"/>
</dbReference>
<evidence type="ECO:0000256" key="7">
    <source>
        <dbReference type="ARBA" id="ARBA00022801"/>
    </source>
</evidence>
<dbReference type="InterPro" id="IPR045865">
    <property type="entry name" value="ACT-like_dom_sf"/>
</dbReference>
<evidence type="ECO:0000256" key="8">
    <source>
        <dbReference type="ARBA" id="ARBA00022842"/>
    </source>
</evidence>
<dbReference type="InterPro" id="IPR023214">
    <property type="entry name" value="HAD_sf"/>
</dbReference>
<evidence type="ECO:0000256" key="3">
    <source>
        <dbReference type="ARBA" id="ARBA00009184"/>
    </source>
</evidence>
<evidence type="ECO:0000256" key="2">
    <source>
        <dbReference type="ARBA" id="ARBA00005135"/>
    </source>
</evidence>
<evidence type="ECO:0000256" key="9">
    <source>
        <dbReference type="ARBA" id="ARBA00023299"/>
    </source>
</evidence>
<dbReference type="GO" id="GO:0036424">
    <property type="term" value="F:L-phosphoserine phosphatase activity"/>
    <property type="evidence" value="ECO:0007669"/>
    <property type="project" value="InterPro"/>
</dbReference>
<dbReference type="GO" id="GO:0005737">
    <property type="term" value="C:cytoplasm"/>
    <property type="evidence" value="ECO:0007669"/>
    <property type="project" value="TreeGrafter"/>
</dbReference>
<keyword evidence="5" id="KW-0028">Amino-acid biosynthesis</keyword>
<dbReference type="InterPro" id="IPR004469">
    <property type="entry name" value="PSP"/>
</dbReference>
<dbReference type="Pfam" id="PF13740">
    <property type="entry name" value="ACT_6"/>
    <property type="match status" value="1"/>
</dbReference>
<dbReference type="NCBIfam" id="TIGR01488">
    <property type="entry name" value="HAD-SF-IB"/>
    <property type="match status" value="1"/>
</dbReference>
<name>A0A094QK74_9ZZZZ</name>
<dbReference type="Pfam" id="PF21086">
    <property type="entry name" value="ACT_PSP_2"/>
    <property type="match status" value="1"/>
</dbReference>
<keyword evidence="8" id="KW-0460">Magnesium</keyword>
<dbReference type="UniPathway" id="UPA00135">
    <property type="reaction ID" value="UER00198"/>
</dbReference>
<protein>
    <recommendedName>
        <fullName evidence="4">phosphoserine phosphatase</fullName>
        <ecNumber evidence="4">3.1.3.3</ecNumber>
    </recommendedName>
    <alternativeName>
        <fullName evidence="10">O-phosphoserine phosphohydrolase</fullName>
    </alternativeName>
</protein>
<sequence>MDARNDVENRYTGLILLSGVDTPGISSALFTTLEPFSITILDIEQVVIRSRLILTVLIDLDPAHSQAVESDLNECAKKLNVDIATSFSSESMQSIAQKTGLIHVTALAQKITPGAIAELATDIASTGGNIERIHRTASFPLTAIEFLISGANPEPLRACLGPTAKKFGIDIAVQNSGLNRFARKLVVMDVDSTLIEQEVIDLLAEACGVGEQVRSITESAMRGELDFETSLRKRVSLLKGQPSTIIDGVAAKISLTPGARTLIRTLNKLGHGVGLVSGGFSQVIDPIAQQLGIVNVRSNTLEIINNVLTGNLTGPIIDRAGKAQALKDFAAVEKISLANTIAIGDGANDLDMIATAGLGIAFNAKPKVQEAAQSALNAPYLDSVLFILGINREDIEESERTS</sequence>
<dbReference type="CDD" id="cd07500">
    <property type="entry name" value="HAD_PSP"/>
    <property type="match status" value="1"/>
</dbReference>
<evidence type="ECO:0000256" key="6">
    <source>
        <dbReference type="ARBA" id="ARBA00022723"/>
    </source>
</evidence>
<keyword evidence="9" id="KW-0718">Serine biosynthesis</keyword>
<dbReference type="InterPro" id="IPR036412">
    <property type="entry name" value="HAD-like_sf"/>
</dbReference>
<dbReference type="SUPFAM" id="SSF55021">
    <property type="entry name" value="ACT-like"/>
    <property type="match status" value="1"/>
</dbReference>
<dbReference type="PANTHER" id="PTHR43344">
    <property type="entry name" value="PHOSPHOSERINE PHOSPHATASE"/>
    <property type="match status" value="1"/>
</dbReference>
<dbReference type="EC" id="3.1.3.3" evidence="4"/>
<dbReference type="Gene3D" id="3.40.50.1000">
    <property type="entry name" value="HAD superfamily/HAD-like"/>
    <property type="match status" value="1"/>
</dbReference>
<evidence type="ECO:0000259" key="11">
    <source>
        <dbReference type="PROSITE" id="PS51671"/>
    </source>
</evidence>
<dbReference type="NCBIfam" id="TIGR00338">
    <property type="entry name" value="serB"/>
    <property type="match status" value="1"/>
</dbReference>